<feature type="transmembrane region" description="Helical" evidence="1">
    <location>
        <begin position="81"/>
        <end position="102"/>
    </location>
</feature>
<dbReference type="Pfam" id="PF10027">
    <property type="entry name" value="DUF2269"/>
    <property type="match status" value="1"/>
</dbReference>
<sequence length="155" mass="17105">MDPTTLKLIHILSAILLFGTGLGTAFHGMASNLSKDVRAIAVANRNVVLADWLFTTPTVVIQPVSGLWLALEQGWPLTSGWIVLTLVLYAVAGACWLPVVWLQIRMRRMAEDAVAAGTPLPPLYHRYFRIWFALGWPAFTAMVAIVGLMVFKPDF</sequence>
<proteinExistence type="predicted"/>
<comment type="caution">
    <text evidence="2">The sequence shown here is derived from an EMBL/GenBank/DDBJ whole genome shotgun (WGS) entry which is preliminary data.</text>
</comment>
<keyword evidence="1" id="KW-0472">Membrane</keyword>
<name>A0ABS4SH27_9PROT</name>
<feature type="transmembrane region" description="Helical" evidence="1">
    <location>
        <begin position="47"/>
        <end position="69"/>
    </location>
</feature>
<dbReference type="RefSeq" id="WP_209765501.1">
    <property type="nucleotide sequence ID" value="NZ_JAGINP010000004.1"/>
</dbReference>
<organism evidence="2 3">
    <name type="scientific">Azospirillum rugosum</name>
    <dbReference type="NCBI Taxonomy" id="416170"/>
    <lineage>
        <taxon>Bacteria</taxon>
        <taxon>Pseudomonadati</taxon>
        <taxon>Pseudomonadota</taxon>
        <taxon>Alphaproteobacteria</taxon>
        <taxon>Rhodospirillales</taxon>
        <taxon>Azospirillaceae</taxon>
        <taxon>Azospirillum</taxon>
    </lineage>
</organism>
<evidence type="ECO:0000313" key="3">
    <source>
        <dbReference type="Proteomes" id="UP000781958"/>
    </source>
</evidence>
<keyword evidence="1" id="KW-1133">Transmembrane helix</keyword>
<keyword evidence="3" id="KW-1185">Reference proteome</keyword>
<reference evidence="2 3" key="1">
    <citation type="submission" date="2021-03" db="EMBL/GenBank/DDBJ databases">
        <title>Genomic Encyclopedia of Type Strains, Phase III (KMG-III): the genomes of soil and plant-associated and newly described type strains.</title>
        <authorList>
            <person name="Whitman W."/>
        </authorList>
    </citation>
    <scope>NUCLEOTIDE SEQUENCE [LARGE SCALE GENOMIC DNA]</scope>
    <source>
        <strain evidence="2 3">IMMIB AFH-6</strain>
    </source>
</reference>
<evidence type="ECO:0000313" key="2">
    <source>
        <dbReference type="EMBL" id="MBP2291870.1"/>
    </source>
</evidence>
<protein>
    <submittedName>
        <fullName evidence="2">Membrane protein</fullName>
    </submittedName>
</protein>
<gene>
    <name evidence="2" type="ORF">J2851_001619</name>
</gene>
<dbReference type="InterPro" id="IPR018729">
    <property type="entry name" value="DUF2269_transmembrane"/>
</dbReference>
<evidence type="ECO:0000256" key="1">
    <source>
        <dbReference type="SAM" id="Phobius"/>
    </source>
</evidence>
<feature type="transmembrane region" description="Helical" evidence="1">
    <location>
        <begin position="6"/>
        <end position="26"/>
    </location>
</feature>
<keyword evidence="1" id="KW-0812">Transmembrane</keyword>
<feature type="transmembrane region" description="Helical" evidence="1">
    <location>
        <begin position="130"/>
        <end position="151"/>
    </location>
</feature>
<dbReference type="Proteomes" id="UP000781958">
    <property type="component" value="Unassembled WGS sequence"/>
</dbReference>
<accession>A0ABS4SH27</accession>
<dbReference type="EMBL" id="JAGINP010000004">
    <property type="protein sequence ID" value="MBP2291870.1"/>
    <property type="molecule type" value="Genomic_DNA"/>
</dbReference>